<accession>A0ABQ2AQ95</accession>
<name>A0ABQ2AQ95_9MICC</name>
<organism evidence="1 2">
    <name type="scientific">Arthrobacter liuii</name>
    <dbReference type="NCBI Taxonomy" id="1476996"/>
    <lineage>
        <taxon>Bacteria</taxon>
        <taxon>Bacillati</taxon>
        <taxon>Actinomycetota</taxon>
        <taxon>Actinomycetes</taxon>
        <taxon>Micrococcales</taxon>
        <taxon>Micrococcaceae</taxon>
        <taxon>Arthrobacter</taxon>
    </lineage>
</organism>
<dbReference type="EMBL" id="BMFW01000005">
    <property type="protein sequence ID" value="GGH93721.1"/>
    <property type="molecule type" value="Genomic_DNA"/>
</dbReference>
<evidence type="ECO:0000313" key="1">
    <source>
        <dbReference type="EMBL" id="GGH93721.1"/>
    </source>
</evidence>
<gene>
    <name evidence="1" type="ORF">GCM10007170_15250</name>
</gene>
<reference evidence="2" key="1">
    <citation type="journal article" date="2019" name="Int. J. Syst. Evol. Microbiol.">
        <title>The Global Catalogue of Microorganisms (GCM) 10K type strain sequencing project: providing services to taxonomists for standard genome sequencing and annotation.</title>
        <authorList>
            <consortium name="The Broad Institute Genomics Platform"/>
            <consortium name="The Broad Institute Genome Sequencing Center for Infectious Disease"/>
            <person name="Wu L."/>
            <person name="Ma J."/>
        </authorList>
    </citation>
    <scope>NUCLEOTIDE SEQUENCE [LARGE SCALE GENOMIC DNA]</scope>
    <source>
        <strain evidence="2">CGMCC 1.12778</strain>
    </source>
</reference>
<sequence length="348" mass="35761">MSLKDEPTLQGSLSATYAAQAAGIPAWAASTAYTVGQVIRNPSGQPVTVTTAHTSTTYDSTKFSTPLGYMPYAGTQTITTIKPTGDGRPGVWELIHNDTAGYIFHLMCGSGMGSGQALIGMGIDNGGVGLFVNNKQTGLGIKIDQNNTITSSTAFGLQINQMSSVAPAMQVQTVSGATTAIQLFASSASAGQSFLSFVAAGEEKGAFKADTGVISWKAPIEIHDGGMFRARGLNTETNSNQVKVKNTEVQLSSYAGSTDQYWHKRISHGGQSIKIETADTLAGGVDAAPTYTTGVEVKNVSGATQIGLYGAAPVPRAAAIATPTSDTVGTKAAIDAIRAALTGIGITL</sequence>
<comment type="caution">
    <text evidence="1">The sequence shown here is derived from an EMBL/GenBank/DDBJ whole genome shotgun (WGS) entry which is preliminary data.</text>
</comment>
<dbReference type="Proteomes" id="UP000643279">
    <property type="component" value="Unassembled WGS sequence"/>
</dbReference>
<proteinExistence type="predicted"/>
<evidence type="ECO:0000313" key="2">
    <source>
        <dbReference type="Proteomes" id="UP000643279"/>
    </source>
</evidence>
<protein>
    <submittedName>
        <fullName evidence="1">Uncharacterized protein</fullName>
    </submittedName>
</protein>
<keyword evidence="2" id="KW-1185">Reference proteome</keyword>